<feature type="transmembrane region" description="Helical" evidence="1">
    <location>
        <begin position="290"/>
        <end position="312"/>
    </location>
</feature>
<evidence type="ECO:0000256" key="1">
    <source>
        <dbReference type="SAM" id="Phobius"/>
    </source>
</evidence>
<comment type="caution">
    <text evidence="2">The sequence shown here is derived from an EMBL/GenBank/DDBJ whole genome shotgun (WGS) entry which is preliminary data.</text>
</comment>
<name>A0ABU1JBW9_9MICC</name>
<feature type="transmembrane region" description="Helical" evidence="1">
    <location>
        <begin position="324"/>
        <end position="345"/>
    </location>
</feature>
<organism evidence="2 3">
    <name type="scientific">Arthrobacter russicus</name>
    <dbReference type="NCBI Taxonomy" id="172040"/>
    <lineage>
        <taxon>Bacteria</taxon>
        <taxon>Bacillati</taxon>
        <taxon>Actinomycetota</taxon>
        <taxon>Actinomycetes</taxon>
        <taxon>Micrococcales</taxon>
        <taxon>Micrococcaceae</taxon>
        <taxon>Arthrobacter</taxon>
    </lineage>
</organism>
<proteinExistence type="predicted"/>
<keyword evidence="1" id="KW-1133">Transmembrane helix</keyword>
<keyword evidence="1" id="KW-0472">Membrane</keyword>
<sequence>MGENFVTILFMSIILIFLWVLSIGILSSISSTGNESNTQYEKFLSRRKKWPTLKQIKMPGRNFHPHRHWKKLETFEMPLLTTAFEAHNRLYTISITLATLSTIGMTIGVAGLLQAYGGMHILLATYLVIGTFFLSSASIPATSATYAKRWTKRAPTTWKMLISGRIVGLTLRANLRNDRPLKYGRIRPELLDVCEAHLTTRYPQAPEGSWSAKQRRLDWLNQLAPHLNAKRTIGSKPIPEDNAQDVIRWLDKTAKLLQEKPKNGNHARQLSDAELAQIPSRSPEFPSKMFAWMLVALGVMLFVIVLIGQWLLDGNDPSGLWGTIGQIIASVVTLVPLGVAILSYLSYRRQKQAAI</sequence>
<keyword evidence="1" id="KW-0812">Transmembrane</keyword>
<dbReference type="EMBL" id="JAVDQF010000001">
    <property type="protein sequence ID" value="MDR6269917.1"/>
    <property type="molecule type" value="Genomic_DNA"/>
</dbReference>
<feature type="transmembrane region" description="Helical" evidence="1">
    <location>
        <begin position="90"/>
        <end position="113"/>
    </location>
</feature>
<evidence type="ECO:0000313" key="3">
    <source>
        <dbReference type="Proteomes" id="UP001185069"/>
    </source>
</evidence>
<keyword evidence="3" id="KW-1185">Reference proteome</keyword>
<gene>
    <name evidence="2" type="ORF">JOE69_002155</name>
</gene>
<protein>
    <submittedName>
        <fullName evidence="2">Uncharacterized protein</fullName>
    </submittedName>
</protein>
<evidence type="ECO:0000313" key="2">
    <source>
        <dbReference type="EMBL" id="MDR6269917.1"/>
    </source>
</evidence>
<accession>A0ABU1JBW9</accession>
<reference evidence="2 3" key="1">
    <citation type="submission" date="2023-07" db="EMBL/GenBank/DDBJ databases">
        <title>Sequencing the genomes of 1000 actinobacteria strains.</title>
        <authorList>
            <person name="Klenk H.-P."/>
        </authorList>
    </citation>
    <scope>NUCLEOTIDE SEQUENCE [LARGE SCALE GENOMIC DNA]</scope>
    <source>
        <strain evidence="2 3">DSM 14555</strain>
    </source>
</reference>
<dbReference type="RefSeq" id="WP_309798623.1">
    <property type="nucleotide sequence ID" value="NZ_BAAAHY010000005.1"/>
</dbReference>
<dbReference type="Proteomes" id="UP001185069">
    <property type="component" value="Unassembled WGS sequence"/>
</dbReference>
<feature type="transmembrane region" description="Helical" evidence="1">
    <location>
        <begin position="6"/>
        <end position="26"/>
    </location>
</feature>
<feature type="transmembrane region" description="Helical" evidence="1">
    <location>
        <begin position="119"/>
        <end position="139"/>
    </location>
</feature>